<name>A0A8J5JPW9_HOMAM</name>
<reference evidence="1" key="1">
    <citation type="journal article" date="2021" name="Sci. Adv.">
        <title>The American lobster genome reveals insights on longevity, neural, and immune adaptations.</title>
        <authorList>
            <person name="Polinski J.M."/>
            <person name="Zimin A.V."/>
            <person name="Clark K.F."/>
            <person name="Kohn A.B."/>
            <person name="Sadowski N."/>
            <person name="Timp W."/>
            <person name="Ptitsyn A."/>
            <person name="Khanna P."/>
            <person name="Romanova D.Y."/>
            <person name="Williams P."/>
            <person name="Greenwood S.J."/>
            <person name="Moroz L.L."/>
            <person name="Walt D.R."/>
            <person name="Bodnar A.G."/>
        </authorList>
    </citation>
    <scope>NUCLEOTIDE SEQUENCE</scope>
    <source>
        <strain evidence="1">GMGI-L3</strain>
    </source>
</reference>
<gene>
    <name evidence="1" type="ORF">Hamer_G007957</name>
</gene>
<evidence type="ECO:0000313" key="2">
    <source>
        <dbReference type="Proteomes" id="UP000747542"/>
    </source>
</evidence>
<comment type="caution">
    <text evidence="1">The sequence shown here is derived from an EMBL/GenBank/DDBJ whole genome shotgun (WGS) entry which is preliminary data.</text>
</comment>
<protein>
    <submittedName>
        <fullName evidence="1">Uncharacterized protein</fullName>
    </submittedName>
</protein>
<dbReference type="EMBL" id="JAHLQT010027705">
    <property type="protein sequence ID" value="KAG7162422.1"/>
    <property type="molecule type" value="Genomic_DNA"/>
</dbReference>
<evidence type="ECO:0000313" key="1">
    <source>
        <dbReference type="EMBL" id="KAG7162422.1"/>
    </source>
</evidence>
<accession>A0A8J5JPW9</accession>
<dbReference type="Proteomes" id="UP000747542">
    <property type="component" value="Unassembled WGS sequence"/>
</dbReference>
<dbReference type="AlphaFoldDB" id="A0A8J5JPW9"/>
<sequence>MFRTSSHGSRIRWVAHSLVSWLNSPELRICVVQISNGVVMKRCTREEGRALQDGRGCGVGDRWSAEPVVVHIKLCYSGLECNVSL</sequence>
<proteinExistence type="predicted"/>
<organism evidence="1 2">
    <name type="scientific">Homarus americanus</name>
    <name type="common">American lobster</name>
    <dbReference type="NCBI Taxonomy" id="6706"/>
    <lineage>
        <taxon>Eukaryota</taxon>
        <taxon>Metazoa</taxon>
        <taxon>Ecdysozoa</taxon>
        <taxon>Arthropoda</taxon>
        <taxon>Crustacea</taxon>
        <taxon>Multicrustacea</taxon>
        <taxon>Malacostraca</taxon>
        <taxon>Eumalacostraca</taxon>
        <taxon>Eucarida</taxon>
        <taxon>Decapoda</taxon>
        <taxon>Pleocyemata</taxon>
        <taxon>Astacidea</taxon>
        <taxon>Nephropoidea</taxon>
        <taxon>Nephropidae</taxon>
        <taxon>Homarus</taxon>
    </lineage>
</organism>
<keyword evidence="2" id="KW-1185">Reference proteome</keyword>